<dbReference type="PANTHER" id="PTHR43053:SF3">
    <property type="entry name" value="ALPHA-GALACTOSIDASE C-RELATED"/>
    <property type="match status" value="1"/>
</dbReference>
<dbReference type="InterPro" id="IPR000111">
    <property type="entry name" value="Glyco_hydro_27/36_CS"/>
</dbReference>
<dbReference type="Pfam" id="PF02065">
    <property type="entry name" value="Melibiase"/>
    <property type="match status" value="1"/>
</dbReference>
<comment type="caution">
    <text evidence="10">The sequence shown here is derived from an EMBL/GenBank/DDBJ whole genome shotgun (WGS) entry which is preliminary data.</text>
</comment>
<accession>A0A9D1V9L8</accession>
<evidence type="ECO:0000256" key="2">
    <source>
        <dbReference type="ARBA" id="ARBA00012755"/>
    </source>
</evidence>
<dbReference type="Proteomes" id="UP000823964">
    <property type="component" value="Unassembled WGS sequence"/>
</dbReference>
<evidence type="ECO:0000259" key="8">
    <source>
        <dbReference type="Pfam" id="PF16874"/>
    </source>
</evidence>
<evidence type="ECO:0000256" key="3">
    <source>
        <dbReference type="ARBA" id="ARBA00022801"/>
    </source>
</evidence>
<dbReference type="InterPro" id="IPR002252">
    <property type="entry name" value="Glyco_hydro_36"/>
</dbReference>
<dbReference type="Pfam" id="PF16875">
    <property type="entry name" value="Glyco_hydro_36N"/>
    <property type="match status" value="1"/>
</dbReference>
<comment type="catalytic activity">
    <reaction evidence="1 5">
        <text>Hydrolysis of terminal, non-reducing alpha-D-galactose residues in alpha-D-galactosides, including galactose oligosaccharides, galactomannans and galactolipids.</text>
        <dbReference type="EC" id="3.2.1.22"/>
    </reaction>
</comment>
<feature type="active site" description="Proton donor" evidence="6">
    <location>
        <position position="516"/>
    </location>
</feature>
<dbReference type="InterPro" id="IPR050985">
    <property type="entry name" value="Alpha-glycosidase_related"/>
</dbReference>
<gene>
    <name evidence="10" type="ORF">H9862_00420</name>
</gene>
<feature type="binding site" evidence="7">
    <location>
        <position position="494"/>
    </location>
    <ligand>
        <name>substrate</name>
    </ligand>
</feature>
<feature type="binding site" evidence="7">
    <location>
        <begin position="333"/>
        <end position="334"/>
    </location>
    <ligand>
        <name>substrate</name>
    </ligand>
</feature>
<name>A0A9D1V9L8_9BACT</name>
<dbReference type="InterPro" id="IPR013780">
    <property type="entry name" value="Glyco_hydro_b"/>
</dbReference>
<dbReference type="EMBL" id="DXFQ01000006">
    <property type="protein sequence ID" value="HIX19048.1"/>
    <property type="molecule type" value="Genomic_DNA"/>
</dbReference>
<feature type="active site" description="Nucleophile" evidence="6">
    <location>
        <position position="446"/>
    </location>
</feature>
<dbReference type="InterPro" id="IPR017853">
    <property type="entry name" value="GH"/>
</dbReference>
<proteinExistence type="inferred from homology"/>
<evidence type="ECO:0000256" key="6">
    <source>
        <dbReference type="PIRSR" id="PIRSR005536-1"/>
    </source>
</evidence>
<evidence type="ECO:0000256" key="5">
    <source>
        <dbReference type="PIRNR" id="PIRNR005536"/>
    </source>
</evidence>
<evidence type="ECO:0000259" key="9">
    <source>
        <dbReference type="Pfam" id="PF16875"/>
    </source>
</evidence>
<dbReference type="CDD" id="cd14791">
    <property type="entry name" value="GH36"/>
    <property type="match status" value="1"/>
</dbReference>
<reference evidence="10" key="1">
    <citation type="journal article" date="2021" name="PeerJ">
        <title>Extensive microbial diversity within the chicken gut microbiome revealed by metagenomics and culture.</title>
        <authorList>
            <person name="Gilroy R."/>
            <person name="Ravi A."/>
            <person name="Getino M."/>
            <person name="Pursley I."/>
            <person name="Horton D.L."/>
            <person name="Alikhan N.F."/>
            <person name="Baker D."/>
            <person name="Gharbi K."/>
            <person name="Hall N."/>
            <person name="Watson M."/>
            <person name="Adriaenssens E.M."/>
            <person name="Foster-Nyarko E."/>
            <person name="Jarju S."/>
            <person name="Secka A."/>
            <person name="Antonio M."/>
            <person name="Oren A."/>
            <person name="Chaudhuri R.R."/>
            <person name="La Ragione R."/>
            <person name="Hildebrand F."/>
            <person name="Pallen M.J."/>
        </authorList>
    </citation>
    <scope>NUCLEOTIDE SEQUENCE</scope>
    <source>
        <strain evidence="10">14975</strain>
    </source>
</reference>
<feature type="binding site" evidence="7">
    <location>
        <position position="410"/>
    </location>
    <ligand>
        <name>substrate</name>
    </ligand>
</feature>
<reference evidence="10" key="2">
    <citation type="submission" date="2021-04" db="EMBL/GenBank/DDBJ databases">
        <authorList>
            <person name="Gilroy R."/>
        </authorList>
    </citation>
    <scope>NUCLEOTIDE SEQUENCE</scope>
    <source>
        <strain evidence="10">14975</strain>
    </source>
</reference>
<dbReference type="Gene3D" id="2.70.98.60">
    <property type="entry name" value="alpha-galactosidase from lactobacil brevis"/>
    <property type="match status" value="1"/>
</dbReference>
<dbReference type="Gene3D" id="2.60.40.1180">
    <property type="entry name" value="Golgi alpha-mannosidase II"/>
    <property type="match status" value="1"/>
</dbReference>
<dbReference type="FunFam" id="3.20.20.70:FF:000118">
    <property type="entry name" value="Alpha-galactosidase"/>
    <property type="match status" value="1"/>
</dbReference>
<feature type="binding site" evidence="7">
    <location>
        <begin position="444"/>
        <end position="448"/>
    </location>
    <ligand>
        <name>substrate</name>
    </ligand>
</feature>
<dbReference type="PRINTS" id="PR00743">
    <property type="entry name" value="GLHYDRLASE36"/>
</dbReference>
<evidence type="ECO:0000313" key="11">
    <source>
        <dbReference type="Proteomes" id="UP000823964"/>
    </source>
</evidence>
<dbReference type="GO" id="GO:0004557">
    <property type="term" value="F:alpha-galactosidase activity"/>
    <property type="evidence" value="ECO:0007669"/>
    <property type="project" value="UniProtKB-UniRule"/>
</dbReference>
<keyword evidence="4 5" id="KW-0326">Glycosidase</keyword>
<feature type="binding site" evidence="7">
    <location>
        <position position="516"/>
    </location>
    <ligand>
        <name>substrate</name>
    </ligand>
</feature>
<protein>
    <recommendedName>
        <fullName evidence="2 5">Alpha-galactosidase</fullName>
        <ecNumber evidence="2 5">3.2.1.22</ecNumber>
    </recommendedName>
</protein>
<dbReference type="Gene3D" id="3.20.20.70">
    <property type="entry name" value="Aldolase class I"/>
    <property type="match status" value="1"/>
</dbReference>
<dbReference type="GO" id="GO:0016052">
    <property type="term" value="P:carbohydrate catabolic process"/>
    <property type="evidence" value="ECO:0007669"/>
    <property type="project" value="InterPro"/>
</dbReference>
<evidence type="ECO:0000256" key="4">
    <source>
        <dbReference type="ARBA" id="ARBA00023295"/>
    </source>
</evidence>
<evidence type="ECO:0000256" key="7">
    <source>
        <dbReference type="PIRSR" id="PIRSR005536-2"/>
    </source>
</evidence>
<dbReference type="InterPro" id="IPR013785">
    <property type="entry name" value="Aldolase_TIM"/>
</dbReference>
<dbReference type="InterPro" id="IPR031705">
    <property type="entry name" value="Glyco_hydro_36_C"/>
</dbReference>
<keyword evidence="3 5" id="KW-0378">Hydrolase</keyword>
<feature type="domain" description="Glycosyl hydrolase family 36 N-terminal" evidence="9">
    <location>
        <begin position="62"/>
        <end position="252"/>
    </location>
</feature>
<dbReference type="InterPro" id="IPR031704">
    <property type="entry name" value="Glyco_hydro_36_N"/>
</dbReference>
<dbReference type="EC" id="3.2.1.22" evidence="2 5"/>
<dbReference type="PANTHER" id="PTHR43053">
    <property type="entry name" value="GLYCOSIDASE FAMILY 31"/>
    <property type="match status" value="1"/>
</dbReference>
<evidence type="ECO:0000313" key="10">
    <source>
        <dbReference type="EMBL" id="HIX19048.1"/>
    </source>
</evidence>
<organism evidence="10 11">
    <name type="scientific">Candidatus Akkermansia intestinigallinarum</name>
    <dbReference type="NCBI Taxonomy" id="2838431"/>
    <lineage>
        <taxon>Bacteria</taxon>
        <taxon>Pseudomonadati</taxon>
        <taxon>Verrucomicrobiota</taxon>
        <taxon>Verrucomicrobiia</taxon>
        <taxon>Verrucomicrobiales</taxon>
        <taxon>Akkermansiaceae</taxon>
        <taxon>Akkermansia</taxon>
    </lineage>
</organism>
<feature type="binding site" evidence="7">
    <location>
        <position position="164"/>
    </location>
    <ligand>
        <name>substrate</name>
    </ligand>
</feature>
<dbReference type="Pfam" id="PF16874">
    <property type="entry name" value="Glyco_hydro_36C"/>
    <property type="match status" value="1"/>
</dbReference>
<feature type="domain" description="Glycosyl hydrolase family 36 C-terminal" evidence="8">
    <location>
        <begin position="622"/>
        <end position="703"/>
    </location>
</feature>
<evidence type="ECO:0000256" key="1">
    <source>
        <dbReference type="ARBA" id="ARBA00001255"/>
    </source>
</evidence>
<comment type="similarity">
    <text evidence="5">Belongs to the glycosyl hydrolase.</text>
</comment>
<dbReference type="InterPro" id="IPR038417">
    <property type="entry name" value="Alpga-gal_N_sf"/>
</dbReference>
<dbReference type="PIRSF" id="PIRSF005536">
    <property type="entry name" value="Agal"/>
    <property type="match status" value="1"/>
</dbReference>
<sequence length="709" mass="79015">MLLHLLTAHSQMSLEIGEDGRTMLYALGPRLLCPDDIGATAPDTAWPLVSTDLDERAPQGNYSGESSLNVRLADGTAPLQLRHHSHVHEQIDGGTRLRIELRDPQHPALHVTVTLCAYEEEDVFTQQVRLQNVGSSEMLLLRADSLSLRLRADAYTLSAFRGAWAGENYLSEQALARGLCTTVGSRSGIQNAQAGTPGFLLSLGAPAGEETGCCLLGALYWSGDYELSFKHSDYGHLFLRAGHDFAHSPYRLPGKQTLDLPEAVVTLSCRGKGEASRRLHRHLRRRVLPRGQEARRCLLNSWEGVHFGVSEETVLEMIDACAELGGIDLFVLDDGWFGRRDDDSSSLGDWRPDTRKLPHGLAPLCERAARHGLGFGIWVEPEMVSPHSQLYRAHPTWALQLVGREPKQERRQLVLDLCNPAVQNYILDSVFRLLRDNPGISYVKWDCNRKISDAGSPWLPSSMQGNLPFDYTQAYYGIMRRLRESFPQVTFQGCSAGGARLDLGAAALHEEFWLSDNTDPHDRLCMQWSAGYFFPANALGCHVTASPNLYTGRESSLKYRFDVALAGRLGLELDPRRLSADEKAELRQRLALARELRDIVQLGELYRLVSPYDGPDSAVLYRRGSRALLIACTTQRHFTHQHARVPLRGLDADRRYRLRELGQDSCGSLCPLNGCSLGGDALMSPSSGLPIRWNRPQQSCLMLFEEESL</sequence>
<dbReference type="PROSITE" id="PS00512">
    <property type="entry name" value="ALPHA_GALACTOSIDASE"/>
    <property type="match status" value="1"/>
</dbReference>
<dbReference type="SUPFAM" id="SSF51445">
    <property type="entry name" value="(Trans)glycosidases"/>
    <property type="match status" value="1"/>
</dbReference>
<dbReference type="AlphaFoldDB" id="A0A9D1V9L8"/>